<dbReference type="PANTHER" id="PTHR35099">
    <property type="entry name" value="OS02G0182700 PROTEIN"/>
    <property type="match status" value="1"/>
</dbReference>
<sequence length="257" mass="28651">MDGEEEYWVKVDRTDEEWLKAAMTDDAVVVDLLLHLSKAAPPPSKLSSSAFQLAWSVRQRRSKHVMRHHQDEVDVRKGEAARASPTTPLTWSGATSASGGALDGFEESSKPARSKIGVRRETSSSKRPRKKKTLAQLKEEVNELTNERIDLRQELDTLRLTFEKERATNERLKRLKSQQTMKTVPTAAVSGEAVSHQFEQMDAVCRPTTTTTTTTTSVLPTLVDCDNSDESCKVVVQEAEKKGSAFTLPDLNLPLEE</sequence>
<organism evidence="2 3">
    <name type="scientific">Rhamnella rubrinervis</name>
    <dbReference type="NCBI Taxonomy" id="2594499"/>
    <lineage>
        <taxon>Eukaryota</taxon>
        <taxon>Viridiplantae</taxon>
        <taxon>Streptophyta</taxon>
        <taxon>Embryophyta</taxon>
        <taxon>Tracheophyta</taxon>
        <taxon>Spermatophyta</taxon>
        <taxon>Magnoliopsida</taxon>
        <taxon>eudicotyledons</taxon>
        <taxon>Gunneridae</taxon>
        <taxon>Pentapetalae</taxon>
        <taxon>rosids</taxon>
        <taxon>fabids</taxon>
        <taxon>Rosales</taxon>
        <taxon>Rhamnaceae</taxon>
        <taxon>rhamnoid group</taxon>
        <taxon>Rhamneae</taxon>
        <taxon>Rhamnella</taxon>
    </lineage>
</organism>
<evidence type="ECO:0000256" key="1">
    <source>
        <dbReference type="SAM" id="MobiDB-lite"/>
    </source>
</evidence>
<feature type="region of interest" description="Disordered" evidence="1">
    <location>
        <begin position="65"/>
        <end position="132"/>
    </location>
</feature>
<keyword evidence="3" id="KW-1185">Reference proteome</keyword>
<evidence type="ECO:0000313" key="3">
    <source>
        <dbReference type="Proteomes" id="UP000796880"/>
    </source>
</evidence>
<feature type="compositionally biased region" description="Polar residues" evidence="1">
    <location>
        <begin position="84"/>
        <end position="98"/>
    </location>
</feature>
<evidence type="ECO:0000313" key="2">
    <source>
        <dbReference type="EMBL" id="KAF3450935.1"/>
    </source>
</evidence>
<accession>A0A8K0MMJ4</accession>
<dbReference type="EMBL" id="VOIH02000003">
    <property type="protein sequence ID" value="KAF3450935.1"/>
    <property type="molecule type" value="Genomic_DNA"/>
</dbReference>
<protein>
    <submittedName>
        <fullName evidence="2">Uncharacterized protein</fullName>
    </submittedName>
</protein>
<reference evidence="2" key="1">
    <citation type="submission" date="2020-03" db="EMBL/GenBank/DDBJ databases">
        <title>A high-quality chromosome-level genome assembly of a woody plant with both climbing and erect habits, Rhamnella rubrinervis.</title>
        <authorList>
            <person name="Lu Z."/>
            <person name="Yang Y."/>
            <person name="Zhu X."/>
            <person name="Sun Y."/>
        </authorList>
    </citation>
    <scope>NUCLEOTIDE SEQUENCE</scope>
    <source>
        <strain evidence="2">BYM</strain>
        <tissue evidence="2">Leaf</tissue>
    </source>
</reference>
<proteinExistence type="predicted"/>
<dbReference type="OrthoDB" id="1724644at2759"/>
<comment type="caution">
    <text evidence="2">The sequence shown here is derived from an EMBL/GenBank/DDBJ whole genome shotgun (WGS) entry which is preliminary data.</text>
</comment>
<dbReference type="Proteomes" id="UP000796880">
    <property type="component" value="Unassembled WGS sequence"/>
</dbReference>
<dbReference type="PANTHER" id="PTHR35099:SF10">
    <property type="entry name" value="BZIP DOMAIN-CONTAINING PROTEIN"/>
    <property type="match status" value="1"/>
</dbReference>
<name>A0A8K0MMJ4_9ROSA</name>
<dbReference type="AlphaFoldDB" id="A0A8K0MMJ4"/>
<gene>
    <name evidence="2" type="ORF">FNV43_RR07024</name>
</gene>
<feature type="compositionally biased region" description="Basic and acidic residues" evidence="1">
    <location>
        <begin position="68"/>
        <end position="80"/>
    </location>
</feature>